<dbReference type="OrthoDB" id="2321256at2"/>
<keyword evidence="3" id="KW-1185">Reference proteome</keyword>
<evidence type="ECO:0000313" key="1">
    <source>
        <dbReference type="EMBL" id="KRN93975.1"/>
    </source>
</evidence>
<dbReference type="AlphaFoldDB" id="A0A0R2L577"/>
<accession>A0A0R2L577</accession>
<reference evidence="1 3" key="1">
    <citation type="journal article" date="2015" name="Genome Announc.">
        <title>Expanding the biotechnology potential of lactobacilli through comparative genomics of 213 strains and associated genera.</title>
        <authorList>
            <person name="Sun Z."/>
            <person name="Harris H.M."/>
            <person name="McCann A."/>
            <person name="Guo C."/>
            <person name="Argimon S."/>
            <person name="Zhang W."/>
            <person name="Yang X."/>
            <person name="Jeffery I.B."/>
            <person name="Cooney J.C."/>
            <person name="Kagawa T.F."/>
            <person name="Liu W."/>
            <person name="Song Y."/>
            <person name="Salvetti E."/>
            <person name="Wrobel A."/>
            <person name="Rasinkangas P."/>
            <person name="Parkhill J."/>
            <person name="Rea M.C."/>
            <person name="O'Sullivan O."/>
            <person name="Ritari J."/>
            <person name="Douillard F.P."/>
            <person name="Paul Ross R."/>
            <person name="Yang R."/>
            <person name="Briner A.E."/>
            <person name="Felis G.E."/>
            <person name="de Vos W.M."/>
            <person name="Barrangou R."/>
            <person name="Klaenhammer T.R."/>
            <person name="Caufield P.W."/>
            <person name="Cui Y."/>
            <person name="Zhang H."/>
            <person name="O'Toole P.W."/>
        </authorList>
    </citation>
    <scope>NUCLEOTIDE SEQUENCE [LARGE SCALE GENOMIC DNA]</scope>
    <source>
        <strain evidence="1 3">DSM 18001</strain>
    </source>
</reference>
<evidence type="ECO:0000313" key="4">
    <source>
        <dbReference type="Proteomes" id="UP000305541"/>
    </source>
</evidence>
<sequence length="140" mass="16471">MAKIDVKIIDQPTAKAMLVEFKSQRQDNVPVLKHPGHYILPDYKLTRQRKAFKIRKHTYLTKKFRSYVALDSANGHTLWMRNFGSLSEAVFWLETGMKIGDTDTDARFSFKDWQLTHVDEIEELKEELRQKSKVKQDSIE</sequence>
<dbReference type="Proteomes" id="UP000051859">
    <property type="component" value="Unassembled WGS sequence"/>
</dbReference>
<gene>
    <name evidence="2" type="ORF">FEZ51_00950</name>
    <name evidence="1" type="ORF">IV81_GL001833</name>
</gene>
<dbReference type="RefSeq" id="WP_057802830.1">
    <property type="nucleotide sequence ID" value="NZ_JQBX01000009.1"/>
</dbReference>
<evidence type="ECO:0000313" key="2">
    <source>
        <dbReference type="EMBL" id="TLQ05779.1"/>
    </source>
</evidence>
<proteinExistence type="predicted"/>
<comment type="caution">
    <text evidence="1">The sequence shown here is derived from an EMBL/GenBank/DDBJ whole genome shotgun (WGS) entry which is preliminary data.</text>
</comment>
<organism evidence="1 3">
    <name type="scientific">Pediococcus stilesii</name>
    <dbReference type="NCBI Taxonomy" id="331679"/>
    <lineage>
        <taxon>Bacteria</taxon>
        <taxon>Bacillati</taxon>
        <taxon>Bacillota</taxon>
        <taxon>Bacilli</taxon>
        <taxon>Lactobacillales</taxon>
        <taxon>Lactobacillaceae</taxon>
        <taxon>Pediococcus</taxon>
    </lineage>
</organism>
<dbReference type="Proteomes" id="UP000305541">
    <property type="component" value="Unassembled WGS sequence"/>
</dbReference>
<name>A0A0R2L577_9LACO</name>
<dbReference type="EMBL" id="JQBX01000009">
    <property type="protein sequence ID" value="KRN93975.1"/>
    <property type="molecule type" value="Genomic_DNA"/>
</dbReference>
<protein>
    <submittedName>
        <fullName evidence="1">Uncharacterized protein</fullName>
    </submittedName>
</protein>
<evidence type="ECO:0000313" key="3">
    <source>
        <dbReference type="Proteomes" id="UP000051859"/>
    </source>
</evidence>
<dbReference type="PATRIC" id="fig|331679.3.peg.1869"/>
<dbReference type="STRING" id="331679.IV81_GL001833"/>
<reference evidence="2 4" key="2">
    <citation type="submission" date="2019-05" db="EMBL/GenBank/DDBJ databases">
        <title>The metagenome of a microbial culture collection derived from dairy environment covers the genomic content of the human microbiome.</title>
        <authorList>
            <person name="Roder T."/>
            <person name="Wuthrich D."/>
            <person name="Sattari Z."/>
            <person name="Von Ah U."/>
            <person name="Bar C."/>
            <person name="Ronchi F."/>
            <person name="Macpherson A.J."/>
            <person name="Ganal-Vonarburg S.C."/>
            <person name="Bruggmann R."/>
            <person name="Vergeres G."/>
        </authorList>
    </citation>
    <scope>NUCLEOTIDE SEQUENCE [LARGE SCALE GENOMIC DNA]</scope>
    <source>
        <strain evidence="2 4">FAM 18815</strain>
    </source>
</reference>
<dbReference type="EMBL" id="VBTH01000001">
    <property type="protein sequence ID" value="TLQ05779.1"/>
    <property type="molecule type" value="Genomic_DNA"/>
</dbReference>